<keyword evidence="2" id="KW-1185">Reference proteome</keyword>
<dbReference type="Proteomes" id="UP000831701">
    <property type="component" value="Chromosome 19"/>
</dbReference>
<proteinExistence type="predicted"/>
<organism evidence="1 2">
    <name type="scientific">Scortum barcoo</name>
    <name type="common">barcoo grunter</name>
    <dbReference type="NCBI Taxonomy" id="214431"/>
    <lineage>
        <taxon>Eukaryota</taxon>
        <taxon>Metazoa</taxon>
        <taxon>Chordata</taxon>
        <taxon>Craniata</taxon>
        <taxon>Vertebrata</taxon>
        <taxon>Euteleostomi</taxon>
        <taxon>Actinopterygii</taxon>
        <taxon>Neopterygii</taxon>
        <taxon>Teleostei</taxon>
        <taxon>Neoteleostei</taxon>
        <taxon>Acanthomorphata</taxon>
        <taxon>Eupercaria</taxon>
        <taxon>Centrarchiformes</taxon>
        <taxon>Terapontoidei</taxon>
        <taxon>Terapontidae</taxon>
        <taxon>Scortum</taxon>
    </lineage>
</organism>
<dbReference type="EMBL" id="CM041549">
    <property type="protein sequence ID" value="KAI3357350.1"/>
    <property type="molecule type" value="Genomic_DNA"/>
</dbReference>
<accession>A0ACB8VNU4</accession>
<name>A0ACB8VNU4_9TELE</name>
<evidence type="ECO:0000313" key="1">
    <source>
        <dbReference type="EMBL" id="KAI3357350.1"/>
    </source>
</evidence>
<sequence length="4397" mass="494581">ISPHLRKIALKLKLKKVIEQQGDRYIIKTSSTFRNYTVSFCLGQEFGEFTKGLDNRHLKSLVTWQGNKLVCEQTGEKKNRGWAHWIEDDKLHLELYCEGEVCKQVFKKKIRRRRLARLAGGQTSQPSTPLSTPLTSPQRETPPGPLPGPSGAAPQPLPPAASQSLGLNVHSGTPATSPMGTSGVAYGSQSSEGVSSLSSSPSNSLETQSQSLSRSQSMDIDTASCEKSMSQVDVDSGIENMEVEDSDRREKRNLTEKESSSNSDVSEEQALQLICKILRVSWKEQDRDVIFLPSLAAEFQQNPKDVYSDFKDLIGQILMEVLMMSTQSRVHNPFASLTATSQPIAAAKSPDHRLTLVQPSSQGGSPMGPSAGSFGASSLSRQFIVPPSPPATATLRHTLNPPSAPMPISQRYRPYSVTSPWGAPSPSSPGHRGFSFFGSSPSPAGLSVPPNTPVPVPPPSPQPLSLGSPRVHTQPSSTPPRVVPPSPRTNTRQAAFAARIPPSSPLSFLFYALSDMSQDSSDEDSEEEEEEDFARVQFGSSLGACGGGMSCDSASDRFTIEACKETEMLNYLIERFDSVGMEERKAPKMCSQPNVSQLLSNIRSQCISNVALVLQGTLTQPRSPLQQSLLVPYMLCRNLPYGFIQELVRITHQEDEVFRQIFIPILYGLALAVKECSFDSDNFKFPLMALAELCEIKFGKTHPVCNLVTSLPLWCPKPLSPGCGREMQRLSYLGAFFSLSVFAEDDTKVGDKYFSGPAITMENTRVVSQSLQHYLESARGDLFKVLHNILLNGETRESALNYMAALVNYNVKKAQMQTDDKLVSADGFMLNFLWVLQQLSMKIKLETVDPYYIFHPRCRLVVSLEETRLKATMEELKGWLTELHEDPMKFSEPKFPTECFFLTLHTHHLSILPGCRRYIRRLRAIRELNRTVEELKNSESQWKDSPLASRHREMLKRCKTQLKKLVRAKACADVGLLDENLLRRCLQFYSTVIQLILRMVDPAYPNITLPLNSEIPKSFAALPEFYIEDVAEFLLFVVQYSPQVLYEPCVQDIVTFLVVFICSQNYIRNPYLIAKLVEVLFVTNPAVQPRTQRFSEMMENHPLSVKQLVPALMKFYTDVEHTGATSEFYDKFTIRYHISTIFKSLWQNLAHHGTFMEEFNSGKQFVRYINMLINDTTFLLDESLESLKRIHEVQEEMKNKEQWEQLPREQQQSRQSQLTQDERVSRSYLALATETVEMFHILTKQVQKPFLRPELGPRLAAMLNFNLQQLCGPKCRDLKVENPEKYGFEPKKLLDQLTDIYLQLDCARFAKAIADDQRSYSRELFEEVISKMRKAGIKSSIAIEKFKLLLEKVEEIVAKNSQSEMDYSDAPDEFKDPLMDTLMTDPVMLPSGNIMDRSIILRHLLNSPTDPFNRQPLTESMLESGGIYKESYWETNLNCKHVRGVRKSRRSSSALQLQGDEQGVKMYHSDARQHYEMPYLTAVIVESMRICEGMDNSRARGGDLNVVRSLVIQPASLVTPAVGRLSGNCGSLLQKTWDIRPEDGIGADLRRGGGRCERSHSGTDSESRARALITSITNPKAPKEPAKTFSFDYSYWSHTTPEDPCFASQNLVYNDIGKEMLAHAFEGYNVCIFAYGQTGAGKSYTMMGKQEEGQEGIIPMLCEDLFEKISEDSNKEELSYSVEVSYMEIYCERVRDLLNPKNKGNLRVREHPLLGPYVEDLSKLAVTSYTDIADLMDAGNKARTVAATNMNETSSRSHAVFTIVFTQRKHDSETDLSTEKVSKISLVDLAGSERADSTGAKGTRLKEGANINKSLTTLGKVISALAEVSKKKKKTDFIPYRDSVLTWLLRENLGGNSRTAMVAALSPADINYDETLSTLRYADRAKNIKCNAVINEDPNNKLVRDLKDEVARLKELLRAQGLGDILDNLKDIQNNKHRYLIASENQRPGHFSTAPIGSLTASPSSGSLCSQVGFQSVTSIQERIMSTPGGEEAIERLKESEKIIAELNETWEEKLRKTEAIRMEREALLAEMGVAIREDGGTLGVFSPKKTPHLVNLNEDPLMSECLLYYIKDGITRVGQADAERRQDIVLSGAHIREEHCIFRSERNANGDVIVMLVPCEGSETYVNGKRVEDSIQLRSGNRIIMGKNHVFRFNHPEQARAEREKTPSAETPVEPVDWTFAQRELLEKQGIDMKQEMEKRLTEMEILYKKEKEEADQLLEQQRLDGDSDSGDDSDKRSCEESWRLITSLREKLPPSKLQTIVKKCGLPSSGKRREPVKMYQIPQRRRQHHQGLQEIEALAIVKMKELCASYSKKDPNERDSWRAVARDVWDTVGVGDERIEDVITNGSRPGGAVMDDLKVHIDKLEDILQEVKKQNNMKDEEIRALRNKMVKMEKVLPLITPEGQEKSPSVGTSTSTAVTPNPLEAKPPVPTKPDAEDEDLQTGQSTGDDSTFKRGGHMRWMRQEQLRLKNLQQQEISKQLRRHTGPHRFIPPEDRKLRFPFKSNPKHRNSWSPGTHIIITDEQVIELKVPKEAVEEEEGESQAENGVQSRELMAASVIQVTPPLPSSLVQHKSKDLEQGLSQGHRHNYRNNQHQQPHERGRSNSFNHRQRPSGSMESLQQSESNRRHTQAFYQPRHHQNQPAHPQPHHQQQLCHYNGTMYTDGRFNGYQQYHHTDHANHPINFQAPPRMRRQMSAPNLKASRETTVYESKLQELQKQVETISVITDTPDEEELEEEEEEEVPWTQHEFELAQWAFRKWRYHQFTSLRDQLWGNAVYLKEANAISVELKKKVQFQFVLLTDTLYSPLPPELLSPEPEKERDPRPFPRTVVAVEVQDLKNGATHYWSLDKLKQRLDQMREMYDRAGEMASTHQEDGEGTLTGNDPFYDRFHWFKLVGSSPIFHGCVNERLVDRTPSPTFSTTDSEITELADERQSEMSDLIDDEAFVDDTSSDAGTEEGSDIFSDGQDPFYDRSPWFILVGRLSFRVPEQPAVPKMYPVPLVHRVAIVTEKGEVRGFLRVGVQAIAADEEAPDYGSGVRQSGTAKISFDDEYFKKNDFPSTVMTRSGMSLEELRIVEGQGQSSEVITPSEELNRINDMDLKLGNIADTKLSLGDGLAEQLEVGSIFTFRVTVLQAHGIPPEYADIFCQFNFLHRHDEAFSTEPLKNTGKGAPLGFYHVQNISVEVTESFIEYIKTKPIVFEVFGHYQQHPLHLHGQDLISPPTPSRKYYPIPMPLSKPDHTRKIELVRYLMSGYVNGRVLDTLSEHANALASSAVASLDDEADQLSHFPFLPVPSDPVLIVPRHHVPATKLNTITKSNLGQCVSKYDLLVWFEISELEPTGEYIPAVVDHSGGLPCHGTYLLHQGIQRRITVTLIHEKGSELHWKDVRELVVGRIRNKAEVDDSAADAVLSLNIISAKNIKSSHNSNRTFYRFEAVWDSSLHNSLLLNRVTPYGEKIYMTLSAYLELDHCIQPAIITKDICMVFYSRDAKISPPRSLRNLFGSGYSKTPDCNRVTGIYELSLCKMSDTGSPGMQRRRRKVLDTSVAYVRGEENLAGWRPRGDSLILEHQWELEKMEQLHEVEKTRHLLLLREKLGEAAPVGTAPTTKSLSESLSPSMSSGTLSTSTSISSQISSTTFESAITPSESSGYDSADIESLVDREKELATKCLRLMTHTFNSEYNQVVNSISDCKLSDISPMGRDPSVTSFSSTTLTPSSTCPSLSDSRCGSMDQKTPENSSRASSPSCSDYENFPMVPTLETSYLARAGKNEFLNLVPDIEEMRPGSVVSKKGFLSFMEPRSNSWVKHFVVVRRPYVFIYNSDKDPVERGVLNLSTAQVEYSEDQQAMLKVEFQTPNTFAVCTKHRGILLQANNEKDMNDWLYAFNPLLAGTIRADIALIGLAVMGQNLIMNMNDHGFVVCAYNRTVSKVHDFLQNEAKGSKVIGAESLEDMVSKLKKPRRIILLVKAGQAVDDFIDKLVPLLEAGDIIIDGGNSEYRDTTRRCKSLKEKGLLFVGSGVSGGEEGARYGPSLMPGGHKEAWPHIKNIFQSIAAKVGTGEPCCDWVGDEGAGHFVKMVHNGIEYGDMQLICEAYHLMKDVLGMDHDEMAEAFDKWNKTELDSFLIEITANILKYRDSDGTHLLPKIRDSAGQKGTGKWTAISALEYGTPVTLIGEAVFARCLSSLKDERVEASRSLSGPQGVKFTGDKAAFLEDIRKALYASKIISYAQGFMLLRQAAKEFGWTLNYGGIALMWRGGCIIRRFLYCEQNLSFSLLPLLANTALSPPTSVFLGKIKEAFDRDAELQNLLLDTFFSNAVQDCQASWRRTVSTGVQHGIPMPCFTTALSFYDGYRHEKLPANLLQAQRDYFGAHTYELLSNPGHFIHTNWTGHGGNVSSSSYNA</sequence>
<comment type="caution">
    <text evidence="1">The sequence shown here is derived from an EMBL/GenBank/DDBJ whole genome shotgun (WGS) entry which is preliminary data.</text>
</comment>
<protein>
    <submittedName>
        <fullName evidence="1">Uncharacterized protein</fullName>
    </submittedName>
</protein>
<feature type="non-terminal residue" evidence="1">
    <location>
        <position position="1"/>
    </location>
</feature>
<evidence type="ECO:0000313" key="2">
    <source>
        <dbReference type="Proteomes" id="UP000831701"/>
    </source>
</evidence>
<gene>
    <name evidence="1" type="ORF">L3Q82_015783</name>
</gene>
<reference evidence="1" key="1">
    <citation type="submission" date="2022-04" db="EMBL/GenBank/DDBJ databases">
        <title>Jade perch genome.</title>
        <authorList>
            <person name="Chao B."/>
        </authorList>
    </citation>
    <scope>NUCLEOTIDE SEQUENCE</scope>
    <source>
        <strain evidence="1">CB-2022</strain>
    </source>
</reference>